<feature type="binding site" evidence="8">
    <location>
        <position position="77"/>
    </location>
    <ligand>
        <name>Mg(2+)</name>
        <dbReference type="ChEBI" id="CHEBI:18420"/>
        <label>1</label>
    </ligand>
</feature>
<feature type="domain" description="PurM-like N-terminal" evidence="9">
    <location>
        <begin position="420"/>
        <end position="542"/>
    </location>
</feature>
<feature type="binding site" evidence="8">
    <location>
        <position position="516"/>
    </location>
    <ligand>
        <name>ATP</name>
        <dbReference type="ChEBI" id="CHEBI:30616"/>
    </ligand>
</feature>
<evidence type="ECO:0000256" key="8">
    <source>
        <dbReference type="HAMAP-Rule" id="MF_00420"/>
    </source>
</evidence>
<feature type="binding site" evidence="8">
    <location>
        <position position="250"/>
    </location>
    <ligand>
        <name>Mg(2+)</name>
        <dbReference type="ChEBI" id="CHEBI:18420"/>
        <label>2</label>
    </ligand>
</feature>
<dbReference type="UniPathway" id="UPA00074">
    <property type="reaction ID" value="UER00128"/>
</dbReference>
<evidence type="ECO:0000256" key="3">
    <source>
        <dbReference type="ARBA" id="ARBA00022723"/>
    </source>
</evidence>
<feature type="binding site" evidence="8">
    <location>
        <position position="519"/>
    </location>
    <ligand>
        <name>substrate</name>
    </ligand>
</feature>
<dbReference type="GO" id="GO:0000287">
    <property type="term" value="F:magnesium ion binding"/>
    <property type="evidence" value="ECO:0007669"/>
    <property type="project" value="UniProtKB-UniRule"/>
</dbReference>
<dbReference type="RefSeq" id="WP_013335706.1">
    <property type="nucleotide sequence ID" value="NC_014537.1"/>
</dbReference>
<evidence type="ECO:0000256" key="4">
    <source>
        <dbReference type="ARBA" id="ARBA00022741"/>
    </source>
</evidence>
<feature type="domain" description="Phosphoribosylformylglycinamidine synthase linker" evidence="11">
    <location>
        <begin position="2"/>
        <end position="38"/>
    </location>
</feature>
<feature type="domain" description="PurM-like C-terminal" evidence="10">
    <location>
        <begin position="559"/>
        <end position="696"/>
    </location>
</feature>
<keyword evidence="1 8" id="KW-0963">Cytoplasm</keyword>
<feature type="binding site" evidence="8">
    <location>
        <position position="101"/>
    </location>
    <ligand>
        <name>Mg(2+)</name>
        <dbReference type="ChEBI" id="CHEBI:18420"/>
        <label>2</label>
    </ligand>
</feature>
<dbReference type="STRING" id="572478.Vdis_0584"/>
<dbReference type="CDD" id="cd02203">
    <property type="entry name" value="PurL_repeat1"/>
    <property type="match status" value="1"/>
</dbReference>
<dbReference type="GeneID" id="9751504"/>
<keyword evidence="6 8" id="KW-0067">ATP-binding</keyword>
<feature type="active site" description="Proton acceptor" evidence="8">
    <location>
        <position position="79"/>
    </location>
</feature>
<comment type="subcellular location">
    <subcellularLocation>
        <location evidence="8">Cytoplasm</location>
    </subcellularLocation>
</comment>
<keyword evidence="4 8" id="KW-0547">Nucleotide-binding</keyword>
<evidence type="ECO:0000313" key="13">
    <source>
        <dbReference type="Proteomes" id="UP000006681"/>
    </source>
</evidence>
<evidence type="ECO:0000313" key="12">
    <source>
        <dbReference type="EMBL" id="ADN49981.1"/>
    </source>
</evidence>
<comment type="pathway">
    <text evidence="8">Purine metabolism; IMP biosynthesis via de novo pathway; 5-amino-1-(5-phospho-D-ribosyl)imidazole from N(2)-formyl-N(1)-(5-phospho-D-ribosyl)glycinamide: step 1/2.</text>
</comment>
<dbReference type="GO" id="GO:0005737">
    <property type="term" value="C:cytoplasm"/>
    <property type="evidence" value="ECO:0007669"/>
    <property type="project" value="UniProtKB-SubCell"/>
</dbReference>
<dbReference type="Proteomes" id="UP000006681">
    <property type="component" value="Chromosome"/>
</dbReference>
<evidence type="ECO:0000256" key="6">
    <source>
        <dbReference type="ARBA" id="ARBA00022840"/>
    </source>
</evidence>
<keyword evidence="3 8" id="KW-0479">Metal-binding</keyword>
<keyword evidence="2 8" id="KW-0436">Ligase</keyword>
<name>E1QUX8_VULDI</name>
<evidence type="ECO:0000259" key="11">
    <source>
        <dbReference type="Pfam" id="PF18072"/>
    </source>
</evidence>
<proteinExistence type="inferred from homology"/>
<feature type="binding site" evidence="8">
    <location>
        <position position="479"/>
    </location>
    <ligand>
        <name>ATP</name>
        <dbReference type="ChEBI" id="CHEBI:30616"/>
    </ligand>
</feature>
<dbReference type="Gene3D" id="3.30.1330.10">
    <property type="entry name" value="PurM-like, N-terminal domain"/>
    <property type="match status" value="2"/>
</dbReference>
<dbReference type="EC" id="6.3.5.3" evidence="8"/>
<sequence length="726" mass="78060">MPLSDNEKSVIRKSLGREPTQAEWLVFEAEWSEHCSYKSSRRFLKLLPSGAPHVIRGPGLDAPLIRVGNLVVSFKIESHNHPSAVDPYDGAATGVGGIVRDILTTGLRPIALMDNLHFGPPNNPHSQWLMRNVVRGISDYGNRIGVPVVAGEVWFDESFTTNPIVLVTCIGVGRPEDVVVGEASPGDIVLVIGNDVGRDGMLGSSFASKILERNEDNIGAVQVGNPLLEKLLIDALIELRGRGLVKAIKDVGGGGLATALSELADQFGLGIEVHLDRIRTREGMAPEEILVSESQERMVIVVSKEGLDEVEGILRRYGVGYDVVGVLTNNGMFVAYYGGEAIVNLPVKLITHAPETNYDIREPHYLGELRAIPELPDVPLEEALTKILSDPNMASKEPIFSLYDYEVGVRTVIKPGRAGAAVLRLLDVDGGDGKLGIAVKADANPRYSFLDPFIGAANSLAKAYRNVVAVGAEPLAAVDSINVGNPEKPDRYWYFVNSVLGLAWFARELGIPVVGGKVSFYNEDSRGNVIKPVVAVAVLGRVDDVDEAVDGGLIGDGALIIIGNTSNEMGGSEYLYAVHGIVRGIPPRPRPRDEVRNSRAILRLIHEGLVTASMDVGVGGLLTTLSKMALINGVGFNIDLSRVPTDECGIDPTALAFSETNARYVIEVRNKDVDRAMGILSSLGVPFSVIGGSGGDHLVVRWGHHELMSLKLNDLKTAYNSLWGVM</sequence>
<dbReference type="InterPro" id="IPR036921">
    <property type="entry name" value="PurM-like_N_sf"/>
</dbReference>
<dbReference type="EMBL" id="CP002100">
    <property type="protein sequence ID" value="ADN49981.1"/>
    <property type="molecule type" value="Genomic_DNA"/>
</dbReference>
<protein>
    <recommendedName>
        <fullName evidence="8">Phosphoribosylformylglycinamidine synthase subunit PurL</fullName>
        <shortName evidence="8">FGAM synthase</shortName>
        <ecNumber evidence="8">6.3.5.3</ecNumber>
    </recommendedName>
    <alternativeName>
        <fullName evidence="8">Formylglycinamide ribonucleotide amidotransferase subunit II</fullName>
        <shortName evidence="8">FGAR amidotransferase II</shortName>
        <shortName evidence="8">FGAR-AT II</shortName>
    </alternativeName>
    <alternativeName>
        <fullName evidence="8">Glutamine amidotransferase PurL</fullName>
    </alternativeName>
    <alternativeName>
        <fullName evidence="8">Phosphoribosylformylglycinamidine synthase subunit II</fullName>
    </alternativeName>
</protein>
<feature type="domain" description="PurM-like N-terminal" evidence="9">
    <location>
        <begin position="61"/>
        <end position="172"/>
    </location>
</feature>
<dbReference type="Pfam" id="PF02769">
    <property type="entry name" value="AIRS_C"/>
    <property type="match status" value="2"/>
</dbReference>
<comment type="catalytic activity">
    <reaction evidence="8">
        <text>N(2)-formyl-N(1)-(5-phospho-beta-D-ribosyl)glycinamide + L-glutamine + ATP + H2O = 2-formamido-N(1)-(5-O-phospho-beta-D-ribosyl)acetamidine + L-glutamate + ADP + phosphate + H(+)</text>
        <dbReference type="Rhea" id="RHEA:17129"/>
        <dbReference type="ChEBI" id="CHEBI:15377"/>
        <dbReference type="ChEBI" id="CHEBI:15378"/>
        <dbReference type="ChEBI" id="CHEBI:29985"/>
        <dbReference type="ChEBI" id="CHEBI:30616"/>
        <dbReference type="ChEBI" id="CHEBI:43474"/>
        <dbReference type="ChEBI" id="CHEBI:58359"/>
        <dbReference type="ChEBI" id="CHEBI:147286"/>
        <dbReference type="ChEBI" id="CHEBI:147287"/>
        <dbReference type="ChEBI" id="CHEBI:456216"/>
        <dbReference type="EC" id="6.3.5.3"/>
    </reaction>
</comment>
<dbReference type="GO" id="GO:0006189">
    <property type="term" value="P:'de novo' IMP biosynthetic process"/>
    <property type="evidence" value="ECO:0007669"/>
    <property type="project" value="UniProtKB-UniRule"/>
</dbReference>
<keyword evidence="7 8" id="KW-0460">Magnesium</keyword>
<dbReference type="PIRSF" id="PIRSF001587">
    <property type="entry name" value="FGAM_synthase_II"/>
    <property type="match status" value="1"/>
</dbReference>
<evidence type="ECO:0000256" key="5">
    <source>
        <dbReference type="ARBA" id="ARBA00022755"/>
    </source>
</evidence>
<dbReference type="CDD" id="cd02204">
    <property type="entry name" value="PurL_repeat2"/>
    <property type="match status" value="1"/>
</dbReference>
<dbReference type="Pfam" id="PF18072">
    <property type="entry name" value="FGAR-AT_linker"/>
    <property type="match status" value="1"/>
</dbReference>
<comment type="subunit">
    <text evidence="8">Monomer. Part of the FGAM synthase complex composed of 1 PurL, 1 PurQ and 2 PurS subunits.</text>
</comment>
<dbReference type="AlphaFoldDB" id="E1QUX8"/>
<feature type="binding site" evidence="8">
    <location>
        <position position="100"/>
    </location>
    <ligand>
        <name>substrate</name>
    </ligand>
</feature>
<keyword evidence="5 8" id="KW-0658">Purine biosynthesis</keyword>
<dbReference type="eggNOG" id="arCOG00641">
    <property type="taxonomic scope" value="Archaea"/>
</dbReference>
<evidence type="ECO:0000259" key="9">
    <source>
        <dbReference type="Pfam" id="PF00586"/>
    </source>
</evidence>
<feature type="binding site" evidence="8">
    <location>
        <position position="222"/>
    </location>
    <ligand>
        <name>substrate</name>
    </ligand>
</feature>
<comment type="caution">
    <text evidence="8">Lacks conserved residue(s) required for the propagation of feature annotation.</text>
</comment>
<dbReference type="InterPro" id="IPR041609">
    <property type="entry name" value="PurL_linker"/>
</dbReference>
<dbReference type="NCBIfam" id="NF002290">
    <property type="entry name" value="PRK01213.1"/>
    <property type="match status" value="1"/>
</dbReference>
<dbReference type="Pfam" id="PF00586">
    <property type="entry name" value="AIRS"/>
    <property type="match status" value="2"/>
</dbReference>
<dbReference type="OrthoDB" id="8251at2157"/>
<evidence type="ECO:0000256" key="7">
    <source>
        <dbReference type="ARBA" id="ARBA00022842"/>
    </source>
</evidence>
<reference evidence="12 13" key="1">
    <citation type="journal article" date="2010" name="Stand. Genomic Sci.">
        <title>Complete genome sequence of Vulcanisaeta distributa type strain (IC-017).</title>
        <authorList>
            <person name="Mavromatis K."/>
            <person name="Sikorski J."/>
            <person name="Pabst E."/>
            <person name="Teshima H."/>
            <person name="Lapidus A."/>
            <person name="Lucas S."/>
            <person name="Nolan M."/>
            <person name="Glavina Del Rio T."/>
            <person name="Cheng J.F."/>
            <person name="Bruce D."/>
            <person name="Goodwin L."/>
            <person name="Pitluck S."/>
            <person name="Liolios K."/>
            <person name="Ivanova N."/>
            <person name="Mikhailova N."/>
            <person name="Pati A."/>
            <person name="Chen A."/>
            <person name="Palaniappan K."/>
            <person name="Land M."/>
            <person name="Hauser L."/>
            <person name="Chang Y.J."/>
            <person name="Jeffries C.D."/>
            <person name="Rohde M."/>
            <person name="Spring S."/>
            <person name="Goker M."/>
            <person name="Wirth R."/>
            <person name="Woyke T."/>
            <person name="Bristow J."/>
            <person name="Eisen J.A."/>
            <person name="Markowitz V."/>
            <person name="Hugenholtz P."/>
            <person name="Klenk H.P."/>
            <person name="Kyrpides N.C."/>
        </authorList>
    </citation>
    <scope>NUCLEOTIDE SEQUENCE [LARGE SCALE GENOMIC DNA]</scope>
    <source>
        <strain evidence="13">DSM 14429 / JCM 11212 / NBRC 100878 / IC-017</strain>
    </source>
</reference>
<accession>E1QUX8</accession>
<dbReference type="InterPro" id="IPR010918">
    <property type="entry name" value="PurM-like_C_dom"/>
</dbReference>
<dbReference type="GO" id="GO:0004642">
    <property type="term" value="F:phosphoribosylformylglycinamidine synthase activity"/>
    <property type="evidence" value="ECO:0007669"/>
    <property type="project" value="UniProtKB-UniRule"/>
</dbReference>
<evidence type="ECO:0000259" key="10">
    <source>
        <dbReference type="Pfam" id="PF02769"/>
    </source>
</evidence>
<dbReference type="InterPro" id="IPR016188">
    <property type="entry name" value="PurM-like_N"/>
</dbReference>
<keyword evidence="13" id="KW-1185">Reference proteome</keyword>
<dbReference type="InterPro" id="IPR010074">
    <property type="entry name" value="PRibForGlyAmidine_synth_PurL"/>
</dbReference>
<comment type="similarity">
    <text evidence="8">Belongs to the FGAMS family.</text>
</comment>
<feature type="binding site" evidence="8">
    <location>
        <begin position="78"/>
        <end position="81"/>
    </location>
    <ligand>
        <name>substrate</name>
    </ligand>
</feature>
<dbReference type="Gene3D" id="3.90.650.10">
    <property type="entry name" value="PurM-like C-terminal domain"/>
    <property type="match status" value="2"/>
</dbReference>
<feature type="binding site" evidence="8">
    <location>
        <position position="37"/>
    </location>
    <ligand>
        <name>ATP</name>
        <dbReference type="ChEBI" id="CHEBI:30616"/>
    </ligand>
</feature>
<reference evidence="13" key="2">
    <citation type="journal article" date="2010" name="Stand. Genomic Sci.">
        <title>Complete genome sequence of Vulcanisaeta distributa type strain (IC-017T).</title>
        <authorList>
            <person name="Mavromatis K."/>
            <person name="Sikorski J."/>
            <person name="Pabst E."/>
            <person name="Teshima H."/>
            <person name="Lapidus A."/>
            <person name="Lucas S."/>
            <person name="Nolan M."/>
            <person name="Glavina Del Rio T."/>
            <person name="Cheng J."/>
            <person name="Bruce D."/>
            <person name="Goodwin L."/>
            <person name="Pitluck S."/>
            <person name="Liolios K."/>
            <person name="Ivanova N."/>
            <person name="Mikhailova N."/>
            <person name="Pati A."/>
            <person name="Chen A."/>
            <person name="Palaniappan K."/>
            <person name="Land M."/>
            <person name="Hauser L."/>
            <person name="Chang Y."/>
            <person name="Jeffries C."/>
            <person name="Rohde M."/>
            <person name="Spring S."/>
            <person name="Goker M."/>
            <person name="Wirth R."/>
            <person name="Woyke T."/>
            <person name="Bristow J."/>
            <person name="Eisen J."/>
            <person name="Markowitz V."/>
            <person name="Hugenholtz P."/>
            <person name="Klenk H."/>
            <person name="Kyrpides N."/>
        </authorList>
    </citation>
    <scope>NUCLEOTIDE SEQUENCE [LARGE SCALE GENOMIC DNA]</scope>
    <source>
        <strain evidence="13">DSM 14429 / JCM 11212 / NBRC 100878 / IC-017</strain>
    </source>
</reference>
<dbReference type="HAMAP" id="MF_00420">
    <property type="entry name" value="PurL_2"/>
    <property type="match status" value="1"/>
</dbReference>
<dbReference type="HOGENOM" id="CLU_003100_0_1_2"/>
<dbReference type="GO" id="GO:0005524">
    <property type="term" value="F:ATP binding"/>
    <property type="evidence" value="ECO:0007669"/>
    <property type="project" value="UniProtKB-UniRule"/>
</dbReference>
<dbReference type="PANTHER" id="PTHR43555">
    <property type="entry name" value="PHOSPHORIBOSYLFORMYLGLYCINAMIDINE SYNTHASE SUBUNIT PURL"/>
    <property type="match status" value="1"/>
</dbReference>
<feature type="binding site" evidence="8">
    <location>
        <begin position="293"/>
        <end position="295"/>
    </location>
    <ligand>
        <name>substrate</name>
    </ligand>
</feature>
<evidence type="ECO:0000256" key="1">
    <source>
        <dbReference type="ARBA" id="ARBA00022490"/>
    </source>
</evidence>
<dbReference type="InterPro" id="IPR036676">
    <property type="entry name" value="PurM-like_C_sf"/>
</dbReference>
<dbReference type="KEGG" id="vdi:Vdis_0584"/>
<organism evidence="12 13">
    <name type="scientific">Vulcanisaeta distributa (strain DSM 14429 / JCM 11212 / NBRC 100878 / IC-017)</name>
    <dbReference type="NCBI Taxonomy" id="572478"/>
    <lineage>
        <taxon>Archaea</taxon>
        <taxon>Thermoproteota</taxon>
        <taxon>Thermoprotei</taxon>
        <taxon>Thermoproteales</taxon>
        <taxon>Thermoproteaceae</taxon>
        <taxon>Vulcanisaeta</taxon>
    </lineage>
</organism>
<feature type="active site" evidence="8">
    <location>
        <position position="34"/>
    </location>
</feature>
<feature type="domain" description="PurM-like C-terminal" evidence="10">
    <location>
        <begin position="185"/>
        <end position="334"/>
    </location>
</feature>
<dbReference type="SUPFAM" id="SSF56042">
    <property type="entry name" value="PurM C-terminal domain-like"/>
    <property type="match status" value="2"/>
</dbReference>
<dbReference type="PANTHER" id="PTHR43555:SF1">
    <property type="entry name" value="PHOSPHORIBOSYLFORMYLGLYCINAMIDINE SYNTHASE SUBUNIT PURL"/>
    <property type="match status" value="1"/>
</dbReference>
<dbReference type="NCBIfam" id="TIGR01736">
    <property type="entry name" value="FGAM_synth_II"/>
    <property type="match status" value="1"/>
</dbReference>
<dbReference type="SUPFAM" id="SSF55326">
    <property type="entry name" value="PurM N-terminal domain-like"/>
    <property type="match status" value="2"/>
</dbReference>
<evidence type="ECO:0000256" key="2">
    <source>
        <dbReference type="ARBA" id="ARBA00022598"/>
    </source>
</evidence>
<gene>
    <name evidence="8" type="primary">purL</name>
    <name evidence="12" type="ordered locus">Vdis_0584</name>
</gene>
<comment type="function">
    <text evidence="8">Part of the phosphoribosylformylglycinamidine synthase complex involved in the purines biosynthetic pathway. Catalyzes the ATP-dependent conversion of formylglycinamide ribonucleotide (FGAR) and glutamine to yield formylglycinamidine ribonucleotide (FGAM) and glutamate. The FGAM synthase complex is composed of three subunits. PurQ produces an ammonia molecule by converting glutamine to glutamate. PurL transfers the ammonia molecule to FGAR to form FGAM in an ATP-dependent manner. PurS interacts with PurQ and PurL and is thought to assist in the transfer of the ammonia molecule from PurQ to PurL.</text>
</comment>
<feature type="binding site" evidence="8">
    <location>
        <position position="75"/>
    </location>
    <ligand>
        <name>ATP</name>
        <dbReference type="ChEBI" id="CHEBI:30616"/>
    </ligand>
</feature>